<dbReference type="Proteomes" id="UP000010475">
    <property type="component" value="Chromosome"/>
</dbReference>
<reference evidence="1 2" key="1">
    <citation type="submission" date="2012-06" db="EMBL/GenBank/DDBJ databases">
        <title>Finished chromosome of genome of Cylindrospermum stagnale PCC 7417.</title>
        <authorList>
            <consortium name="US DOE Joint Genome Institute"/>
            <person name="Gugger M."/>
            <person name="Coursin T."/>
            <person name="Rippka R."/>
            <person name="Tandeau De Marsac N."/>
            <person name="Huntemann M."/>
            <person name="Wei C.-L."/>
            <person name="Han J."/>
            <person name="Detter J.C."/>
            <person name="Han C."/>
            <person name="Tapia R."/>
            <person name="Chen A."/>
            <person name="Kyrpides N."/>
            <person name="Mavromatis K."/>
            <person name="Markowitz V."/>
            <person name="Szeto E."/>
            <person name="Ivanova N."/>
            <person name="Pagani I."/>
            <person name="Pati A."/>
            <person name="Goodwin L."/>
            <person name="Nordberg H.P."/>
            <person name="Cantor M.N."/>
            <person name="Hua S.X."/>
            <person name="Woyke T."/>
            <person name="Kerfeld C.A."/>
        </authorList>
    </citation>
    <scope>NUCLEOTIDE SEQUENCE [LARGE SCALE GENOMIC DNA]</scope>
    <source>
        <strain evidence="1 2">PCC 7417</strain>
    </source>
</reference>
<protein>
    <submittedName>
        <fullName evidence="1">Uncharacterized protein</fullName>
    </submittedName>
</protein>
<dbReference type="HOGENOM" id="CLU_2989115_0_0_3"/>
<sequence>MPFLLKAESHKQQSLRVFEESVHQTFNGAGKSTLQTQADYFSMNLITQRYYASVSGQ</sequence>
<name>K9WXC0_9NOST</name>
<keyword evidence="2" id="KW-1185">Reference proteome</keyword>
<accession>K9WXC0</accession>
<evidence type="ECO:0000313" key="1">
    <source>
        <dbReference type="EMBL" id="AFZ25020.1"/>
    </source>
</evidence>
<dbReference type="KEGG" id="csg:Cylst_2826"/>
<dbReference type="STRING" id="56107.Cylst_2826"/>
<gene>
    <name evidence="1" type="ORF">Cylst_2826</name>
</gene>
<evidence type="ECO:0000313" key="2">
    <source>
        <dbReference type="Proteomes" id="UP000010475"/>
    </source>
</evidence>
<dbReference type="AlphaFoldDB" id="K9WXC0"/>
<organism evidence="1 2">
    <name type="scientific">Cylindrospermum stagnale PCC 7417</name>
    <dbReference type="NCBI Taxonomy" id="56107"/>
    <lineage>
        <taxon>Bacteria</taxon>
        <taxon>Bacillati</taxon>
        <taxon>Cyanobacteriota</taxon>
        <taxon>Cyanophyceae</taxon>
        <taxon>Nostocales</taxon>
        <taxon>Nostocaceae</taxon>
        <taxon>Cylindrospermum</taxon>
    </lineage>
</organism>
<proteinExistence type="predicted"/>
<dbReference type="EMBL" id="CP003642">
    <property type="protein sequence ID" value="AFZ25020.1"/>
    <property type="molecule type" value="Genomic_DNA"/>
</dbReference>